<feature type="region of interest" description="Disordered" evidence="1">
    <location>
        <begin position="209"/>
        <end position="249"/>
    </location>
</feature>
<feature type="compositionally biased region" description="Pro residues" evidence="1">
    <location>
        <begin position="210"/>
        <end position="225"/>
    </location>
</feature>
<dbReference type="InterPro" id="IPR036378">
    <property type="entry name" value="FAS1_dom_sf"/>
</dbReference>
<dbReference type="GO" id="GO:0016236">
    <property type="term" value="P:macroautophagy"/>
    <property type="evidence" value="ECO:0007669"/>
    <property type="project" value="TreeGrafter"/>
</dbReference>
<feature type="compositionally biased region" description="Gly residues" evidence="1">
    <location>
        <begin position="228"/>
        <end position="237"/>
    </location>
</feature>
<evidence type="ECO:0000256" key="2">
    <source>
        <dbReference type="SAM" id="Phobius"/>
    </source>
</evidence>
<comment type="caution">
    <text evidence="5">The sequence shown here is derived from an EMBL/GenBank/DDBJ whole genome shotgun (WGS) entry which is preliminary data.</text>
</comment>
<dbReference type="GO" id="GO:0000329">
    <property type="term" value="C:fungal-type vacuole membrane"/>
    <property type="evidence" value="ECO:0007669"/>
    <property type="project" value="TreeGrafter"/>
</dbReference>
<sequence>MWSTGALTAALAIFARCSLAQQLVVQGNAGLAHVSVALHSDKSVTVDDVPSDSFADTIVSALSQSDQHTTLIRLLQRSKCIPLLAHIGNATVFAPTDKAWKAWEDDHRPSSEDPTGLYRGWLSARGLEEWTWSEDQVLAARIESGGERAEEEKKLDNQNWWLRQHLLYHMLNYTLPPSAFFHDSPGDKGAISMTDAAVSLETTLLFPLTEEPPLPPTPPPGPPWLPRGGEGLLGGHGQRLRVAKGDSEHRAKVGVDWTGSGGIEFWDGSGWPVPDDQNKTSVNEAQKRKGDKGDQEGNAPKKPSNATGPVARWVRNGVVVGIQGVLEPPLSIQEIIQSTPELSYLSHLLPSSPPFPDPLPDDLATAPHLTIFAPSNEAFKGAFDDIERGYLEGGYGSEGIGRVIGGSVVLAVGRGQVGWSDAFKANDDSVEAAFGLHLMVEASQGLAVNGTNASAIDIFASNGVIHILPTLLLPANFSLLNSAEKVLLSVNATRFVSLLRDANLSSKYVGQPGREQDESQAWTFLAPTDDVMDMMDRFGADLGPPLPHVWQHVKRDQVVTPNHRSVQLADEPFKDASPLAALLQYHILPGRYDPSDIKDGMLLGTELRTSSLKGERQRLRVDISSNRGKLQWDTVGQGEIRFGGASVRGKPVRSGKSIIYLISSLLSPPEDVLQTAVSDLQLSTFIAAVYAADMERIVKHTPGLTWFLPRNRACSALGLGMQYLLSSEGKDELRKVLRYHAIDGVIYSADIESGKSVYKTIEGGDIILDRSSGKNGNLSLSSPTKWKDHDSGEAFPANGELRPARISQLDALTSTGVVHTIDSLEMPADVSLTIAKLIRGSKQNTMMDLMIRAGMEWILQGREPTNEEVNAAQLHGVVQTWSSDGENDGDEADSLAMPSYTVLCPSDKAFSRINMSLYLSDKDALLDLLKLHIIPTQPSTPRTMKTKQPAEPPKDGQPLSLLDDLVYDTLYSSKSKYGQLAFRATGDNSYMIGIRNARSSSESDNNAARVGASGRGSVRWRRNRVPDLWMDDTASRYKRWLSSNKDKKKTSEAEEDDKRFDLWKGGLALGGGVLMIDNVLVPFEPSWFSRWGWLIVSLVVVGVVLLVAGATFVWWRISKNKEEKYEPLEGEEEE</sequence>
<keyword evidence="6" id="KW-1185">Reference proteome</keyword>
<dbReference type="RefSeq" id="XP_021872779.1">
    <property type="nucleotide sequence ID" value="XM_022014958.1"/>
</dbReference>
<dbReference type="AlphaFoldDB" id="A0A1Y1UN83"/>
<keyword evidence="2" id="KW-1133">Transmembrane helix</keyword>
<feature type="domain" description="FAS1" evidence="4">
    <location>
        <begin position="479"/>
        <end position="666"/>
    </location>
</feature>
<accession>A0A1Y1UN83</accession>
<proteinExistence type="predicted"/>
<organism evidence="5 6">
    <name type="scientific">Kockovaella imperatae</name>
    <dbReference type="NCBI Taxonomy" id="4999"/>
    <lineage>
        <taxon>Eukaryota</taxon>
        <taxon>Fungi</taxon>
        <taxon>Dikarya</taxon>
        <taxon>Basidiomycota</taxon>
        <taxon>Agaricomycotina</taxon>
        <taxon>Tremellomycetes</taxon>
        <taxon>Tremellales</taxon>
        <taxon>Cuniculitremaceae</taxon>
        <taxon>Kockovaella</taxon>
    </lineage>
</organism>
<dbReference type="STRING" id="4999.A0A1Y1UN83"/>
<dbReference type="SUPFAM" id="SSF82153">
    <property type="entry name" value="FAS1 domain"/>
    <property type="match status" value="5"/>
</dbReference>
<dbReference type="EMBL" id="NBSH01000003">
    <property type="protein sequence ID" value="ORX38916.1"/>
    <property type="molecule type" value="Genomic_DNA"/>
</dbReference>
<dbReference type="Proteomes" id="UP000193218">
    <property type="component" value="Unassembled WGS sequence"/>
</dbReference>
<feature type="signal peptide" evidence="3">
    <location>
        <begin position="1"/>
        <end position="20"/>
    </location>
</feature>
<dbReference type="SMART" id="SM00554">
    <property type="entry name" value="FAS1"/>
    <property type="match status" value="4"/>
</dbReference>
<feature type="region of interest" description="Disordered" evidence="1">
    <location>
        <begin position="266"/>
        <end position="310"/>
    </location>
</feature>
<feature type="domain" description="FAS1" evidence="4">
    <location>
        <begin position="329"/>
        <end position="472"/>
    </location>
</feature>
<keyword evidence="3" id="KW-0732">Signal</keyword>
<dbReference type="PROSITE" id="PS50213">
    <property type="entry name" value="FAS1"/>
    <property type="match status" value="3"/>
</dbReference>
<dbReference type="Gene3D" id="2.30.180.10">
    <property type="entry name" value="FAS1 domain"/>
    <property type="match status" value="5"/>
</dbReference>
<feature type="chain" id="PRO_5012530754" description="FAS1 domain-containing protein" evidence="3">
    <location>
        <begin position="21"/>
        <end position="1134"/>
    </location>
</feature>
<evidence type="ECO:0000256" key="1">
    <source>
        <dbReference type="SAM" id="MobiDB-lite"/>
    </source>
</evidence>
<evidence type="ECO:0000313" key="5">
    <source>
        <dbReference type="EMBL" id="ORX38916.1"/>
    </source>
</evidence>
<feature type="transmembrane region" description="Helical" evidence="2">
    <location>
        <begin position="1091"/>
        <end position="1115"/>
    </location>
</feature>
<dbReference type="InParanoid" id="A0A1Y1UN83"/>
<name>A0A1Y1UN83_9TREE</name>
<evidence type="ECO:0000313" key="6">
    <source>
        <dbReference type="Proteomes" id="UP000193218"/>
    </source>
</evidence>
<dbReference type="InterPro" id="IPR000782">
    <property type="entry name" value="FAS1_domain"/>
</dbReference>
<dbReference type="GeneID" id="33556766"/>
<dbReference type="PANTHER" id="PTHR10900:SF77">
    <property type="entry name" value="FI19380P1"/>
    <property type="match status" value="1"/>
</dbReference>
<reference evidence="5 6" key="1">
    <citation type="submission" date="2017-03" db="EMBL/GenBank/DDBJ databases">
        <title>Widespread Adenine N6-methylation of Active Genes in Fungi.</title>
        <authorList>
            <consortium name="DOE Joint Genome Institute"/>
            <person name="Mondo S.J."/>
            <person name="Dannebaum R.O."/>
            <person name="Kuo R.C."/>
            <person name="Louie K.B."/>
            <person name="Bewick A.J."/>
            <person name="Labutti K."/>
            <person name="Haridas S."/>
            <person name="Kuo A."/>
            <person name="Salamov A."/>
            <person name="Ahrendt S.R."/>
            <person name="Lau R."/>
            <person name="Bowen B.P."/>
            <person name="Lipzen A."/>
            <person name="Sullivan W."/>
            <person name="Andreopoulos W.B."/>
            <person name="Clum A."/>
            <person name="Lindquist E."/>
            <person name="Daum C."/>
            <person name="Northen T.R."/>
            <person name="Ramamoorthy G."/>
            <person name="Schmitz R.J."/>
            <person name="Gryganskyi A."/>
            <person name="Culley D."/>
            <person name="Magnuson J."/>
            <person name="James T.Y."/>
            <person name="O'Malley M.A."/>
            <person name="Stajich J.E."/>
            <person name="Spatafora J.W."/>
            <person name="Visel A."/>
            <person name="Grigoriev I.V."/>
        </authorList>
    </citation>
    <scope>NUCLEOTIDE SEQUENCE [LARGE SCALE GENOMIC DNA]</scope>
    <source>
        <strain evidence="5 6">NRRL Y-17943</strain>
    </source>
</reference>
<dbReference type="InterPro" id="IPR050904">
    <property type="entry name" value="Adhesion/Biosynth-related"/>
</dbReference>
<dbReference type="Pfam" id="PF02469">
    <property type="entry name" value="Fasciclin"/>
    <property type="match status" value="4"/>
</dbReference>
<evidence type="ECO:0000259" key="4">
    <source>
        <dbReference type="PROSITE" id="PS50213"/>
    </source>
</evidence>
<keyword evidence="2" id="KW-0812">Transmembrane</keyword>
<gene>
    <name evidence="5" type="ORF">BD324DRAFT_617870</name>
</gene>
<feature type="compositionally biased region" description="Basic and acidic residues" evidence="1">
    <location>
        <begin position="285"/>
        <end position="295"/>
    </location>
</feature>
<feature type="region of interest" description="Disordered" evidence="1">
    <location>
        <begin position="939"/>
        <end position="959"/>
    </location>
</feature>
<protein>
    <recommendedName>
        <fullName evidence="4">FAS1 domain-containing protein</fullName>
    </recommendedName>
</protein>
<dbReference type="GO" id="GO:0005615">
    <property type="term" value="C:extracellular space"/>
    <property type="evidence" value="ECO:0007669"/>
    <property type="project" value="TreeGrafter"/>
</dbReference>
<dbReference type="OrthoDB" id="14252at2759"/>
<feature type="domain" description="FAS1" evidence="4">
    <location>
        <begin position="669"/>
        <end position="825"/>
    </location>
</feature>
<keyword evidence="2" id="KW-0472">Membrane</keyword>
<evidence type="ECO:0000256" key="3">
    <source>
        <dbReference type="SAM" id="SignalP"/>
    </source>
</evidence>
<dbReference type="PANTHER" id="PTHR10900">
    <property type="entry name" value="PERIOSTIN-RELATED"/>
    <property type="match status" value="1"/>
</dbReference>